<dbReference type="GO" id="GO:0016887">
    <property type="term" value="F:ATP hydrolysis activity"/>
    <property type="evidence" value="ECO:0007669"/>
    <property type="project" value="InterPro"/>
</dbReference>
<gene>
    <name evidence="13" type="ORF">A244_02382</name>
</gene>
<evidence type="ECO:0000313" key="13">
    <source>
        <dbReference type="EMBL" id="EPN63368.1"/>
    </source>
</evidence>
<keyword evidence="10 11" id="KW-0472">Membrane</keyword>
<reference evidence="13 14" key="1">
    <citation type="journal article" date="2013" name="PLoS Pathog.">
        <title>Genomic analysis of the Kiwifruit pathogen Pseudomonas syringae pv. actinidiae provides insight into the origins of an emergent plant disease.</title>
        <authorList>
            <person name="McCann H.C."/>
            <person name="Rikkerink E.H."/>
            <person name="Bertels F."/>
            <person name="Fiers M."/>
            <person name="Lu A."/>
            <person name="Rees-George J."/>
            <person name="Andersen M.T."/>
            <person name="Gleave A.P."/>
            <person name="Haubold B."/>
            <person name="Wohlers M.W."/>
            <person name="Guttman D.S."/>
            <person name="Wang P.W."/>
            <person name="Straub C."/>
            <person name="Vanneste J.L."/>
            <person name="Rainey P.B."/>
            <person name="Templeton M.D."/>
        </authorList>
    </citation>
    <scope>NUCLEOTIDE SEQUENCE [LARGE SCALE GENOMIC DNA]</scope>
    <source>
        <strain evidence="13 14">ICMP 18807</strain>
    </source>
</reference>
<evidence type="ECO:0000256" key="5">
    <source>
        <dbReference type="ARBA" id="ARBA00022723"/>
    </source>
</evidence>
<keyword evidence="8" id="KW-1278">Translocase</keyword>
<dbReference type="EMBL" id="AOKG01000177">
    <property type="protein sequence ID" value="EPN63368.1"/>
    <property type="molecule type" value="Genomic_DNA"/>
</dbReference>
<dbReference type="NCBIfam" id="TIGR01494">
    <property type="entry name" value="ATPase_P-type"/>
    <property type="match status" value="1"/>
</dbReference>
<dbReference type="Gene3D" id="2.70.150.10">
    <property type="entry name" value="Calcium-transporting ATPase, cytoplasmic transduction domain A"/>
    <property type="match status" value="1"/>
</dbReference>
<evidence type="ECO:0000256" key="4">
    <source>
        <dbReference type="ARBA" id="ARBA00022692"/>
    </source>
</evidence>
<comment type="subcellular location">
    <subcellularLocation>
        <location evidence="1">Cell membrane</location>
        <topology evidence="1">Multi-pass membrane protein</topology>
    </subcellularLocation>
</comment>
<feature type="non-terminal residue" evidence="13">
    <location>
        <position position="207"/>
    </location>
</feature>
<dbReference type="GO" id="GO:0005886">
    <property type="term" value="C:plasma membrane"/>
    <property type="evidence" value="ECO:0007669"/>
    <property type="project" value="UniProtKB-SubCell"/>
</dbReference>
<dbReference type="Pfam" id="PF00122">
    <property type="entry name" value="E1-E2_ATPase"/>
    <property type="match status" value="1"/>
</dbReference>
<feature type="non-terminal residue" evidence="13">
    <location>
        <position position="1"/>
    </location>
</feature>
<dbReference type="GO" id="GO:0043682">
    <property type="term" value="F:P-type divalent copper transporter activity"/>
    <property type="evidence" value="ECO:0007669"/>
    <property type="project" value="TreeGrafter"/>
</dbReference>
<dbReference type="Proteomes" id="UP000015729">
    <property type="component" value="Unassembled WGS sequence"/>
</dbReference>
<organism evidence="13 14">
    <name type="scientific">Pseudomonas syringae pv. actinidiae ICMP 18807</name>
    <dbReference type="NCBI Taxonomy" id="1194404"/>
    <lineage>
        <taxon>Bacteria</taxon>
        <taxon>Pseudomonadati</taxon>
        <taxon>Pseudomonadota</taxon>
        <taxon>Gammaproteobacteria</taxon>
        <taxon>Pseudomonadales</taxon>
        <taxon>Pseudomonadaceae</taxon>
        <taxon>Pseudomonas</taxon>
        <taxon>Pseudomonas syringae</taxon>
    </lineage>
</organism>
<dbReference type="AlphaFoldDB" id="S6V4Z1"/>
<feature type="transmembrane region" description="Helical" evidence="11">
    <location>
        <begin position="155"/>
        <end position="174"/>
    </location>
</feature>
<sequence>YFEASAVVIALVLLGKYLESRAKRQTASAIRALEALRPDRALRLTDGVEQDVAISELRLGDAVLVKPGERFPVDGEVLEGRSHADEALITGESLPVAKQPGDKVTGGAINGEGRLLIRTAALGAETVLARIIRLVEDAQAGKAPIQKLVDKVSQVFVPTVLVIAFFTLAGWLLVGASLEVALINAVAVLVIACPCSLGLATPTAIMA</sequence>
<proteinExistence type="inferred from homology"/>
<dbReference type="SUPFAM" id="SSF81665">
    <property type="entry name" value="Calcium ATPase, transmembrane domain M"/>
    <property type="match status" value="1"/>
</dbReference>
<dbReference type="SUPFAM" id="SSF81653">
    <property type="entry name" value="Calcium ATPase, transduction domain A"/>
    <property type="match status" value="1"/>
</dbReference>
<dbReference type="GO" id="GO:0005524">
    <property type="term" value="F:ATP binding"/>
    <property type="evidence" value="ECO:0007669"/>
    <property type="project" value="UniProtKB-KW"/>
</dbReference>
<dbReference type="PANTHER" id="PTHR43520:SF8">
    <property type="entry name" value="P-TYPE CU(+) TRANSPORTER"/>
    <property type="match status" value="1"/>
</dbReference>
<evidence type="ECO:0000313" key="14">
    <source>
        <dbReference type="Proteomes" id="UP000015729"/>
    </source>
</evidence>
<dbReference type="GO" id="GO:0005507">
    <property type="term" value="F:copper ion binding"/>
    <property type="evidence" value="ECO:0007669"/>
    <property type="project" value="TreeGrafter"/>
</dbReference>
<comment type="caution">
    <text evidence="13">The sequence shown here is derived from an EMBL/GenBank/DDBJ whole genome shotgun (WGS) entry which is preliminary data.</text>
</comment>
<keyword evidence="5" id="KW-0479">Metal-binding</keyword>
<evidence type="ECO:0000256" key="7">
    <source>
        <dbReference type="ARBA" id="ARBA00022840"/>
    </source>
</evidence>
<feature type="transmembrane region" description="Helical" evidence="11">
    <location>
        <begin position="180"/>
        <end position="200"/>
    </location>
</feature>
<protein>
    <submittedName>
        <fullName evidence="13">Heavy metal translocating P-type ATPase</fullName>
    </submittedName>
</protein>
<name>S6V4Z1_PSESF</name>
<evidence type="ECO:0000256" key="10">
    <source>
        <dbReference type="ARBA" id="ARBA00023136"/>
    </source>
</evidence>
<evidence type="ECO:0000256" key="11">
    <source>
        <dbReference type="SAM" id="Phobius"/>
    </source>
</evidence>
<feature type="domain" description="P-type ATPase A" evidence="12">
    <location>
        <begin position="36"/>
        <end position="136"/>
    </location>
</feature>
<evidence type="ECO:0000256" key="1">
    <source>
        <dbReference type="ARBA" id="ARBA00004651"/>
    </source>
</evidence>
<evidence type="ECO:0000256" key="8">
    <source>
        <dbReference type="ARBA" id="ARBA00022967"/>
    </source>
</evidence>
<evidence type="ECO:0000256" key="6">
    <source>
        <dbReference type="ARBA" id="ARBA00022741"/>
    </source>
</evidence>
<evidence type="ECO:0000256" key="9">
    <source>
        <dbReference type="ARBA" id="ARBA00022989"/>
    </source>
</evidence>
<evidence type="ECO:0000256" key="3">
    <source>
        <dbReference type="ARBA" id="ARBA00022475"/>
    </source>
</evidence>
<dbReference type="InterPro" id="IPR008250">
    <property type="entry name" value="ATPase_P-typ_transduc_dom_A_sf"/>
</dbReference>
<dbReference type="InterPro" id="IPR023298">
    <property type="entry name" value="ATPase_P-typ_TM_dom_sf"/>
</dbReference>
<comment type="similarity">
    <text evidence="2">Belongs to the cation transport ATPase (P-type) (TC 3.A.3) family. Type IB subfamily.</text>
</comment>
<dbReference type="InterPro" id="IPR001757">
    <property type="entry name" value="P_typ_ATPase"/>
</dbReference>
<keyword evidence="3" id="KW-1003">Cell membrane</keyword>
<keyword evidence="7" id="KW-0067">ATP-binding</keyword>
<evidence type="ECO:0000259" key="12">
    <source>
        <dbReference type="Pfam" id="PF00122"/>
    </source>
</evidence>
<keyword evidence="4 11" id="KW-0812">Transmembrane</keyword>
<dbReference type="GO" id="GO:0060003">
    <property type="term" value="P:copper ion export"/>
    <property type="evidence" value="ECO:0007669"/>
    <property type="project" value="UniProtKB-ARBA"/>
</dbReference>
<accession>S6V4Z1</accession>
<keyword evidence="9 11" id="KW-1133">Transmembrane helix</keyword>
<dbReference type="InterPro" id="IPR059000">
    <property type="entry name" value="ATPase_P-type_domA"/>
</dbReference>
<evidence type="ECO:0000256" key="2">
    <source>
        <dbReference type="ARBA" id="ARBA00006024"/>
    </source>
</evidence>
<dbReference type="GO" id="GO:0055070">
    <property type="term" value="P:copper ion homeostasis"/>
    <property type="evidence" value="ECO:0007669"/>
    <property type="project" value="TreeGrafter"/>
</dbReference>
<keyword evidence="6" id="KW-0547">Nucleotide-binding</keyword>
<dbReference type="PANTHER" id="PTHR43520">
    <property type="entry name" value="ATP7, ISOFORM B"/>
    <property type="match status" value="1"/>
</dbReference>
<dbReference type="FunFam" id="2.70.150.10:FF:000020">
    <property type="entry name" value="Copper-exporting P-type ATPase A"/>
    <property type="match status" value="1"/>
</dbReference>